<name>A0A3A5MS17_9MICO</name>
<dbReference type="AlphaFoldDB" id="A0A3A5MS17"/>
<dbReference type="Proteomes" id="UP000272015">
    <property type="component" value="Unassembled WGS sequence"/>
</dbReference>
<dbReference type="PIRSF" id="PIRSF024492">
    <property type="entry name" value="UCP024492"/>
    <property type="match status" value="1"/>
</dbReference>
<dbReference type="PANTHER" id="PTHR39337">
    <property type="entry name" value="BLR5642 PROTEIN"/>
    <property type="match status" value="1"/>
</dbReference>
<organism evidence="1 2">
    <name type="scientific">Cryobacterium melibiosiphilum</name>
    <dbReference type="NCBI Taxonomy" id="995039"/>
    <lineage>
        <taxon>Bacteria</taxon>
        <taxon>Bacillati</taxon>
        <taxon>Actinomycetota</taxon>
        <taxon>Actinomycetes</taxon>
        <taxon>Micrococcales</taxon>
        <taxon>Microbacteriaceae</taxon>
        <taxon>Cryobacterium</taxon>
    </lineage>
</organism>
<protein>
    <submittedName>
        <fullName evidence="1">DUF488 domain-containing protein</fullName>
    </submittedName>
</protein>
<keyword evidence="2" id="KW-1185">Reference proteome</keyword>
<reference evidence="1 2" key="1">
    <citation type="submission" date="2018-09" db="EMBL/GenBank/DDBJ databases">
        <title>Novel species of Cryobacterium.</title>
        <authorList>
            <person name="Liu Q."/>
            <person name="Xin Y.-H."/>
        </authorList>
    </citation>
    <scope>NUCLEOTIDE SEQUENCE [LARGE SCALE GENOMIC DNA]</scope>
    <source>
        <strain evidence="1 2">Hh39</strain>
    </source>
</reference>
<accession>A0A3A5MS17</accession>
<evidence type="ECO:0000313" key="1">
    <source>
        <dbReference type="EMBL" id="RJT91785.1"/>
    </source>
</evidence>
<gene>
    <name evidence="1" type="ORF">D6T64_01235</name>
</gene>
<sequence>MASFRVCTIGHSTHPIVEFVGMLKANGVKRLVDVRTVPGSRHNPQFGEHELVASMPEVGIDYQRLPGLGGLRHTPAAEVSINGAWRNKSFRNYADYMQTPEFVVGIDELMALAKKQTVAIMCAEAVPWRCHRSLIGDALLARGLQVDDIMSLTTTTPHTMTSFAKVEGDRVWYPPEN</sequence>
<dbReference type="RefSeq" id="WP_119970676.1">
    <property type="nucleotide sequence ID" value="NZ_JBHSQA010000038.1"/>
</dbReference>
<dbReference type="OrthoDB" id="9789109at2"/>
<comment type="caution">
    <text evidence="1">The sequence shown here is derived from an EMBL/GenBank/DDBJ whole genome shotgun (WGS) entry which is preliminary data.</text>
</comment>
<proteinExistence type="predicted"/>
<evidence type="ECO:0000313" key="2">
    <source>
        <dbReference type="Proteomes" id="UP000272015"/>
    </source>
</evidence>
<dbReference type="Pfam" id="PF04343">
    <property type="entry name" value="DUF488"/>
    <property type="match status" value="1"/>
</dbReference>
<dbReference type="InterPro" id="IPR014519">
    <property type="entry name" value="UCP024492"/>
</dbReference>
<dbReference type="PANTHER" id="PTHR39337:SF1">
    <property type="entry name" value="BLR5642 PROTEIN"/>
    <property type="match status" value="1"/>
</dbReference>
<dbReference type="InterPro" id="IPR007438">
    <property type="entry name" value="DUF488"/>
</dbReference>
<dbReference type="EMBL" id="QZVS01000040">
    <property type="protein sequence ID" value="RJT91785.1"/>
    <property type="molecule type" value="Genomic_DNA"/>
</dbReference>